<feature type="domain" description="Thioester reductase (TE)" evidence="5">
    <location>
        <begin position="1034"/>
        <end position="1158"/>
    </location>
</feature>
<dbReference type="SUPFAM" id="SSF56801">
    <property type="entry name" value="Acetyl-CoA synthetase-like"/>
    <property type="match status" value="1"/>
</dbReference>
<gene>
    <name evidence="6" type="primary">lgrD_1</name>
    <name evidence="6" type="ORF">PFL603g_01584</name>
</gene>
<evidence type="ECO:0000259" key="3">
    <source>
        <dbReference type="Pfam" id="PF00501"/>
    </source>
</evidence>
<reference evidence="6 7" key="1">
    <citation type="submission" date="2015-05" db="EMBL/GenBank/DDBJ databases">
        <title>A genomic and transcriptomic approach to investigate the blue pigment phenotype in Pseudomonas fluorescens.</title>
        <authorList>
            <person name="Andreani N.A."/>
            <person name="Cardazzo B."/>
        </authorList>
    </citation>
    <scope>NUCLEOTIDE SEQUENCE [LARGE SCALE GENOMIC DNA]</scope>
    <source>
        <strain evidence="6 7">Ps_40</strain>
    </source>
</reference>
<keyword evidence="2" id="KW-0597">Phosphoprotein</keyword>
<proteinExistence type="predicted"/>
<comment type="caution">
    <text evidence="6">The sequence shown here is derived from an EMBL/GenBank/DDBJ whole genome shotgun (WGS) entry which is preliminary data.</text>
</comment>
<accession>A0A120G2D0</accession>
<evidence type="ECO:0000256" key="2">
    <source>
        <dbReference type="ARBA" id="ARBA00022553"/>
    </source>
</evidence>
<evidence type="ECO:0000259" key="4">
    <source>
        <dbReference type="Pfam" id="PF00550"/>
    </source>
</evidence>
<dbReference type="Gene3D" id="1.10.1200.10">
    <property type="entry name" value="ACP-like"/>
    <property type="match status" value="1"/>
</dbReference>
<dbReference type="Pfam" id="PF00501">
    <property type="entry name" value="AMP-binding"/>
    <property type="match status" value="1"/>
</dbReference>
<dbReference type="Gene3D" id="3.40.50.720">
    <property type="entry name" value="NAD(P)-binding Rossmann-like Domain"/>
    <property type="match status" value="1"/>
</dbReference>
<dbReference type="Pfam" id="PF00550">
    <property type="entry name" value="PP-binding"/>
    <property type="match status" value="1"/>
</dbReference>
<dbReference type="PANTHER" id="PTHR44845:SF6">
    <property type="entry name" value="BETA-ALANINE-ACTIVATING ENZYME"/>
    <property type="match status" value="1"/>
</dbReference>
<sequence>MLTSSHLPNVILWAVSRSRSTAFERAVMQHPDVRVLHEQLSEPFLLQHFPAKHALIERTRQAEQGPVGISRYSHAMDLLCQRPALPMRLQFAKEIAYFFDFQAIDGAWLTGFKHVFLVRQPLDVMQSLYRVSQGGGTTYFDAAESGFDELASIHNLVLEHCPSDQVLYLDSDADLMGDTQGTLMRFCDFAGIDYSPRLLSWEPEQIAQWQFFKGWHDEAERSSGFAPVTHSAIEFPEIVEQTARNKQVIYRFFQLSATWQRLADAADHLKCLHEPTTTRLQVLLLAPTDEHRSSALQLAAHLPEDYALWLLDSSGQMLNEETMRELAMLQDGPLVLLTTDENIAYCSSEQARQRFLCLMAPDTPSARALDLPLIAIDPSNPGAQAPRISAQLATLALNASLRSRTHQIASNRHASTATAPALSWQQHFLRLLDQAPDRLVAMTPHRQLNARQLHAHAATLAERLSKVCTHSGWVAIRLGKDLPSLITMTACSLLGWPYLDIPHWYGLEATAKALANLQPVVVIGDTTSLNDLPPGYRTLVFDELDPAPAAVARRAAVVNDLAYGLLTSGTTGTAKIVTIAEHGRLDSLELWQQYIRPGDRVGLNAWMAGYVYYPIFSGATACLIPDAMVLDPQALRAFVQWGQLSQLMITPSLAAGLMQDEPAFKQAFAAVHCLWLSGEQLPATTRQNLVHCLPHCRVIDLYGSNEAGDVALSAPDGHLQFTAGTQAYVLDPALDCTPLGGHGELYVHTPGLSVGYLNDDAANRSAFVENPMATDCPALAHRLLRTGDMVRLSETGEVYLIGRATTHLKVRGFKIFSADVERVLMTHPEVRSALVTTRGEGQDMQLVAFINAQDPDNPPVAGALRQWAGQHLPAFSVPLGYFLAASIPAGASQKRLGAQALLLQPLAPLADDLPPLTPLQVRVARLWARCMNLKGVTLGPDSDFIDIGGSLLLLDLMTRINRAFETDLTIADITRDSTVAGISKLLAHRLQGTPLLEVAFSVTAEAERYLARLTTAVASLPQAPRRLARRTIMVTGATGYLGRRVVAELQQTAGVETVLCLVRADDAAQAQRRVAELGLSPRTARVEGLAGDLAQPQFGLASAAYQRLCQDVDCIIHCAADVNWLKRYERLAQTNVGGVVEVLGLAAANGAGVVFASTLPEPVPSTGYNRAKLVAEHLAIAFCESRGLSLNILRCGDISAPAHPDSGASINQEDYVGLLIRSCLALNAWPDEASWSMNLTPVDYVAQVFTHTAIHGQALGSPPVQHLYNPAANLKWTQLCAWIQTLLGPTQYAPLPLEQWQARLKEQAPGKAVLQRTLLILPMIIDDFSYFNPPPPLLLDHLECPVIDAEWTQQYLTALNLTQE</sequence>
<dbReference type="Proteomes" id="UP000063434">
    <property type="component" value="Unassembled WGS sequence"/>
</dbReference>
<dbReference type="Gene3D" id="3.40.50.12780">
    <property type="entry name" value="N-terminal domain of ligase-like"/>
    <property type="match status" value="1"/>
</dbReference>
<keyword evidence="1" id="KW-0596">Phosphopantetheine</keyword>
<dbReference type="PANTHER" id="PTHR44845">
    <property type="entry name" value="CARRIER DOMAIN-CONTAINING PROTEIN"/>
    <property type="match status" value="1"/>
</dbReference>
<dbReference type="Pfam" id="PF19798">
    <property type="entry name" value="Sulfotransfer_5"/>
    <property type="match status" value="1"/>
</dbReference>
<dbReference type="InterPro" id="IPR013120">
    <property type="entry name" value="FAR_NAD-bd"/>
</dbReference>
<evidence type="ECO:0000256" key="1">
    <source>
        <dbReference type="ARBA" id="ARBA00022450"/>
    </source>
</evidence>
<dbReference type="InterPro" id="IPR045851">
    <property type="entry name" value="AMP-bd_C_sf"/>
</dbReference>
<feature type="domain" description="Thioester reductase (TE)" evidence="5">
    <location>
        <begin position="1165"/>
        <end position="1248"/>
    </location>
</feature>
<name>A0A120G2D0_PSEFL</name>
<feature type="domain" description="Carrier" evidence="4">
    <location>
        <begin position="922"/>
        <end position="986"/>
    </location>
</feature>
<dbReference type="EMBL" id="LCYC01000012">
    <property type="protein sequence ID" value="KWV79211.1"/>
    <property type="molecule type" value="Genomic_DNA"/>
</dbReference>
<dbReference type="Gene3D" id="3.30.300.30">
    <property type="match status" value="1"/>
</dbReference>
<dbReference type="SUPFAM" id="SSF51735">
    <property type="entry name" value="NAD(P)-binding Rossmann-fold domains"/>
    <property type="match status" value="1"/>
</dbReference>
<dbReference type="InterPro" id="IPR009081">
    <property type="entry name" value="PP-bd_ACP"/>
</dbReference>
<dbReference type="RefSeq" id="WP_060765850.1">
    <property type="nucleotide sequence ID" value="NZ_LCYC01000012.1"/>
</dbReference>
<dbReference type="InterPro" id="IPR027417">
    <property type="entry name" value="P-loop_NTPase"/>
</dbReference>
<evidence type="ECO:0000313" key="6">
    <source>
        <dbReference type="EMBL" id="KWV79211.1"/>
    </source>
</evidence>
<dbReference type="InterPro" id="IPR000873">
    <property type="entry name" value="AMP-dep_synth/lig_dom"/>
</dbReference>
<feature type="domain" description="AMP-dependent synthetase/ligase" evidence="3">
    <location>
        <begin position="433"/>
        <end position="757"/>
    </location>
</feature>
<dbReference type="InterPro" id="IPR036291">
    <property type="entry name" value="NAD(P)-bd_dom_sf"/>
</dbReference>
<dbReference type="InterPro" id="IPR042099">
    <property type="entry name" value="ANL_N_sf"/>
</dbReference>
<evidence type="ECO:0000313" key="7">
    <source>
        <dbReference type="Proteomes" id="UP000063434"/>
    </source>
</evidence>
<dbReference type="SUPFAM" id="SSF47336">
    <property type="entry name" value="ACP-like"/>
    <property type="match status" value="1"/>
</dbReference>
<dbReference type="SUPFAM" id="SSF52540">
    <property type="entry name" value="P-loop containing nucleoside triphosphate hydrolases"/>
    <property type="match status" value="1"/>
</dbReference>
<dbReference type="PATRIC" id="fig|294.195.peg.1669"/>
<protein>
    <submittedName>
        <fullName evidence="6">Linear gramicidin synthase subunit D</fullName>
    </submittedName>
</protein>
<organism evidence="6 7">
    <name type="scientific">Pseudomonas fluorescens</name>
    <dbReference type="NCBI Taxonomy" id="294"/>
    <lineage>
        <taxon>Bacteria</taxon>
        <taxon>Pseudomonadati</taxon>
        <taxon>Pseudomonadota</taxon>
        <taxon>Gammaproteobacteria</taxon>
        <taxon>Pseudomonadales</taxon>
        <taxon>Pseudomonadaceae</taxon>
        <taxon>Pseudomonas</taxon>
    </lineage>
</organism>
<dbReference type="InterPro" id="IPR036736">
    <property type="entry name" value="ACP-like_sf"/>
</dbReference>
<dbReference type="Gene3D" id="3.40.50.300">
    <property type="entry name" value="P-loop containing nucleotide triphosphate hydrolases"/>
    <property type="match status" value="1"/>
</dbReference>
<dbReference type="Pfam" id="PF07993">
    <property type="entry name" value="NAD_binding_4"/>
    <property type="match status" value="2"/>
</dbReference>
<evidence type="ECO:0000259" key="5">
    <source>
        <dbReference type="Pfam" id="PF07993"/>
    </source>
</evidence>